<evidence type="ECO:0000313" key="2">
    <source>
        <dbReference type="Proteomes" id="UP001201262"/>
    </source>
</evidence>
<sequence length="79" mass="9163">MATAYNDGLQDMVNQFNKIHSNATVVLYDSWVLMTRVLGNPEEYGYQDATCMNEDGSSCIWWNDLHPGWKYHQCQPWSS</sequence>
<gene>
    <name evidence="1" type="ORF">BGW36DRAFT_424337</name>
</gene>
<comment type="caution">
    <text evidence="1">The sequence shown here is derived from an EMBL/GenBank/DDBJ whole genome shotgun (WGS) entry which is preliminary data.</text>
</comment>
<organism evidence="1 2">
    <name type="scientific">Talaromyces proteolyticus</name>
    <dbReference type="NCBI Taxonomy" id="1131652"/>
    <lineage>
        <taxon>Eukaryota</taxon>
        <taxon>Fungi</taxon>
        <taxon>Dikarya</taxon>
        <taxon>Ascomycota</taxon>
        <taxon>Pezizomycotina</taxon>
        <taxon>Eurotiomycetes</taxon>
        <taxon>Eurotiomycetidae</taxon>
        <taxon>Eurotiales</taxon>
        <taxon>Trichocomaceae</taxon>
        <taxon>Talaromyces</taxon>
        <taxon>Talaromyces sect. Bacilispori</taxon>
    </lineage>
</organism>
<accession>A0AAD4L1B5</accession>
<evidence type="ECO:0000313" key="1">
    <source>
        <dbReference type="EMBL" id="KAH8702045.1"/>
    </source>
</evidence>
<dbReference type="Gene3D" id="3.40.50.1110">
    <property type="entry name" value="SGNH hydrolase"/>
    <property type="match status" value="1"/>
</dbReference>
<dbReference type="AlphaFoldDB" id="A0AAD4L1B5"/>
<dbReference type="RefSeq" id="XP_046075421.1">
    <property type="nucleotide sequence ID" value="XM_046219947.1"/>
</dbReference>
<dbReference type="GeneID" id="70250234"/>
<keyword evidence="2" id="KW-1185">Reference proteome</keyword>
<name>A0AAD4L1B5_9EURO</name>
<dbReference type="Proteomes" id="UP001201262">
    <property type="component" value="Unassembled WGS sequence"/>
</dbReference>
<protein>
    <submittedName>
        <fullName evidence="1">Uncharacterized protein</fullName>
    </submittedName>
</protein>
<dbReference type="InterPro" id="IPR036514">
    <property type="entry name" value="SGNH_hydro_sf"/>
</dbReference>
<proteinExistence type="predicted"/>
<dbReference type="EMBL" id="JAJTJA010000003">
    <property type="protein sequence ID" value="KAH8702045.1"/>
    <property type="molecule type" value="Genomic_DNA"/>
</dbReference>
<reference evidence="1" key="1">
    <citation type="submission" date="2021-12" db="EMBL/GenBank/DDBJ databases">
        <title>Convergent genome expansion in fungi linked to evolution of root-endophyte symbiosis.</title>
        <authorList>
            <consortium name="DOE Joint Genome Institute"/>
            <person name="Ke Y.-H."/>
            <person name="Bonito G."/>
            <person name="Liao H.-L."/>
            <person name="Looney B."/>
            <person name="Rojas-Flechas A."/>
            <person name="Nash J."/>
            <person name="Hameed K."/>
            <person name="Schadt C."/>
            <person name="Martin F."/>
            <person name="Crous P.W."/>
            <person name="Miettinen O."/>
            <person name="Magnuson J.K."/>
            <person name="Labbe J."/>
            <person name="Jacobson D."/>
            <person name="Doktycz M.J."/>
            <person name="Veneault-Fourrey C."/>
            <person name="Kuo A."/>
            <person name="Mondo S."/>
            <person name="Calhoun S."/>
            <person name="Riley R."/>
            <person name="Ohm R."/>
            <person name="LaButti K."/>
            <person name="Andreopoulos B."/>
            <person name="Pangilinan J."/>
            <person name="Nolan M."/>
            <person name="Tritt A."/>
            <person name="Clum A."/>
            <person name="Lipzen A."/>
            <person name="Daum C."/>
            <person name="Barry K."/>
            <person name="Grigoriev I.V."/>
            <person name="Vilgalys R."/>
        </authorList>
    </citation>
    <scope>NUCLEOTIDE SEQUENCE</scope>
    <source>
        <strain evidence="1">PMI_201</strain>
    </source>
</reference>